<evidence type="ECO:0000313" key="5">
    <source>
        <dbReference type="EMBL" id="KAJ4457818.1"/>
    </source>
</evidence>
<keyword evidence="5" id="KW-0347">Helicase</keyword>
<dbReference type="PROSITE" id="PS51194">
    <property type="entry name" value="HELICASE_CTER"/>
    <property type="match status" value="1"/>
</dbReference>
<keyword evidence="2" id="KW-0067">ATP-binding</keyword>
<dbReference type="InterPro" id="IPR001650">
    <property type="entry name" value="Helicase_C-like"/>
</dbReference>
<keyword evidence="1" id="KW-0547">Nucleotide-binding</keyword>
<dbReference type="PROSITE" id="PS51192">
    <property type="entry name" value="HELICASE_ATP_BIND_1"/>
    <property type="match status" value="1"/>
</dbReference>
<dbReference type="CDD" id="cd18791">
    <property type="entry name" value="SF2_C_RHA"/>
    <property type="match status" value="1"/>
</dbReference>
<evidence type="ECO:0000259" key="3">
    <source>
        <dbReference type="PROSITE" id="PS51192"/>
    </source>
</evidence>
<sequence length="776" mass="84342">MSLSGADAILGLMDEPSELELQPPPAVPVTELRKLSCPMEKKVPLPVEELRPDFLSALQNHSVVIVKGPTGCGKSTQIPQFILDDADAKGMPVSILVTQPRRIATRELASRVAGERSTPLGGDQVGFCIGGHTCRGPATRLVYLTTGVLTAMLMNGGPGLASVTHLILDEVHERTVEMDLALALIKEHFWNNGPAGQKIKLVLMSATVDTSALCNYFGGQVPCLELPATNRAHQLDIGYLTDITRAMQLDQAQLPSALWTFDPARPRLTEERQALLERFVRWLGENFRPTDGVLVFLPGIASIDAMYEALTKNNPRQQICILHSSYSIEQQQAAVGKAPPGRQKVILSTNIAESSVTIPDVRVVVDCCLQKEIRWDARTQSRSLDEAWISKDAANQRAGRAGRCRHGYAYRLVPPDFFEEQLQQNRTPEILQAPLNEVLLRLVAIDGRDPKRLLDACINPPDTSHIGAALTELEDLLAIVKLEDLLAIVKADSPVAGSPSRYAITPLGYFMADMPLGIHSALLLAYGHVFGLLPEAVLLASIQARANPILHPVGTPLHNHYARVRYTGILGASSPEGPGRSDALAAFNAIHRYRQLRPIDLPAFIAERRRRQQSGPLAGGAAAEGPSDDQLEAEWCRERLWVSLFWIREIEDMEASLTEKLVHLGLLPPDDDPEKTLFLQTLLVASSLPTLLSVTRPPSNRASRLLSAAPYNPLTSVELLAPSGLLSIEMATYEVAERLGQAGVGRVAASAAADGLARAEIEIGGDASPPHTRTLQ</sequence>
<protein>
    <submittedName>
        <fullName evidence="5">ATP-dependent RNA helicase dhx29</fullName>
    </submittedName>
</protein>
<dbReference type="EMBL" id="JAPMOS010000039">
    <property type="protein sequence ID" value="KAJ4457818.1"/>
    <property type="molecule type" value="Genomic_DNA"/>
</dbReference>
<accession>A0ABQ8UI04</accession>
<evidence type="ECO:0000256" key="1">
    <source>
        <dbReference type="ARBA" id="ARBA00022741"/>
    </source>
</evidence>
<dbReference type="InterPro" id="IPR011545">
    <property type="entry name" value="DEAD/DEAH_box_helicase_dom"/>
</dbReference>
<dbReference type="SUPFAM" id="SSF52540">
    <property type="entry name" value="P-loop containing nucleoside triphosphate hydrolases"/>
    <property type="match status" value="1"/>
</dbReference>
<dbReference type="Pfam" id="PF00270">
    <property type="entry name" value="DEAD"/>
    <property type="match status" value="1"/>
</dbReference>
<dbReference type="SMART" id="SM00490">
    <property type="entry name" value="HELICc"/>
    <property type="match status" value="1"/>
</dbReference>
<name>A0ABQ8UI04_9EUKA</name>
<dbReference type="InterPro" id="IPR027417">
    <property type="entry name" value="P-loop_NTPase"/>
</dbReference>
<dbReference type="Pfam" id="PF00271">
    <property type="entry name" value="Helicase_C"/>
    <property type="match status" value="1"/>
</dbReference>
<dbReference type="Gene3D" id="3.40.50.300">
    <property type="entry name" value="P-loop containing nucleotide triphosphate hydrolases"/>
    <property type="match status" value="2"/>
</dbReference>
<keyword evidence="6" id="KW-1185">Reference proteome</keyword>
<evidence type="ECO:0000256" key="2">
    <source>
        <dbReference type="ARBA" id="ARBA00022840"/>
    </source>
</evidence>
<reference evidence="5" key="1">
    <citation type="journal article" date="2022" name="bioRxiv">
        <title>Genomics of Preaxostyla Flagellates Illuminates Evolutionary Transitions and the Path Towards Mitochondrial Loss.</title>
        <authorList>
            <person name="Novak L.V.F."/>
            <person name="Treitli S.C."/>
            <person name="Pyrih J."/>
            <person name="Halakuc P."/>
            <person name="Pipaliya S.V."/>
            <person name="Vacek V."/>
            <person name="Brzon O."/>
            <person name="Soukal P."/>
            <person name="Eme L."/>
            <person name="Dacks J.B."/>
            <person name="Karnkowska A."/>
            <person name="Elias M."/>
            <person name="Hampl V."/>
        </authorList>
    </citation>
    <scope>NUCLEOTIDE SEQUENCE</scope>
    <source>
        <strain evidence="5">RCP-MX</strain>
    </source>
</reference>
<dbReference type="PANTHER" id="PTHR18934">
    <property type="entry name" value="ATP-DEPENDENT RNA HELICASE"/>
    <property type="match status" value="1"/>
</dbReference>
<proteinExistence type="predicted"/>
<keyword evidence="5" id="KW-0378">Hydrolase</keyword>
<dbReference type="PANTHER" id="PTHR18934:SF113">
    <property type="entry name" value="ATP-DEPENDENT RNA HELICASE TDRD9"/>
    <property type="match status" value="1"/>
</dbReference>
<evidence type="ECO:0000313" key="6">
    <source>
        <dbReference type="Proteomes" id="UP001141327"/>
    </source>
</evidence>
<gene>
    <name evidence="5" type="ORF">PAPYR_6636</name>
</gene>
<organism evidence="5 6">
    <name type="scientific">Paratrimastix pyriformis</name>
    <dbReference type="NCBI Taxonomy" id="342808"/>
    <lineage>
        <taxon>Eukaryota</taxon>
        <taxon>Metamonada</taxon>
        <taxon>Preaxostyla</taxon>
        <taxon>Paratrimastigidae</taxon>
        <taxon>Paratrimastix</taxon>
    </lineage>
</organism>
<dbReference type="GO" id="GO:0004386">
    <property type="term" value="F:helicase activity"/>
    <property type="evidence" value="ECO:0007669"/>
    <property type="project" value="UniProtKB-KW"/>
</dbReference>
<dbReference type="Gene3D" id="1.20.120.1080">
    <property type="match status" value="1"/>
</dbReference>
<dbReference type="Proteomes" id="UP001141327">
    <property type="component" value="Unassembled WGS sequence"/>
</dbReference>
<feature type="domain" description="Helicase C-terminal" evidence="4">
    <location>
        <begin position="275"/>
        <end position="446"/>
    </location>
</feature>
<dbReference type="InterPro" id="IPR014001">
    <property type="entry name" value="Helicase_ATP-bd"/>
</dbReference>
<dbReference type="SMART" id="SM00487">
    <property type="entry name" value="DEXDc"/>
    <property type="match status" value="1"/>
</dbReference>
<comment type="caution">
    <text evidence="5">The sequence shown here is derived from an EMBL/GenBank/DDBJ whole genome shotgun (WGS) entry which is preliminary data.</text>
</comment>
<evidence type="ECO:0000259" key="4">
    <source>
        <dbReference type="PROSITE" id="PS51194"/>
    </source>
</evidence>
<feature type="domain" description="Helicase ATP-binding" evidence="3">
    <location>
        <begin position="55"/>
        <end position="226"/>
    </location>
</feature>
<dbReference type="CDD" id="cd17917">
    <property type="entry name" value="DEXHc_RHA-like"/>
    <property type="match status" value="1"/>
</dbReference>